<keyword evidence="1" id="KW-1133">Transmembrane helix</keyword>
<proteinExistence type="predicted"/>
<keyword evidence="1" id="KW-0812">Transmembrane</keyword>
<dbReference type="STRING" id="937773.SPSINT_0110"/>
<evidence type="ECO:0000256" key="1">
    <source>
        <dbReference type="SAM" id="Phobius"/>
    </source>
</evidence>
<reference evidence="6" key="2">
    <citation type="journal article" date="2018" name="Vet. Microbiol.">
        <title>Methicillin-resistant staphylococci amongst veterinary personnel, personnel-owned pets, patients and the hospital environment of two small animal veterinary hospitals.</title>
        <authorList>
            <person name="Worthing K.A."/>
            <person name="Brown J."/>
            <person name="Gerber L."/>
            <person name="Abraham S."/>
            <person name="Trott D."/>
            <person name="Norris J.M."/>
        </authorList>
    </citation>
    <scope>NUCLEOTIDE SEQUENCE</scope>
    <source>
        <strain evidence="6">ST496-2</strain>
    </source>
</reference>
<evidence type="ECO:0000313" key="3">
    <source>
        <dbReference type="EMBL" id="PWZ76040.1"/>
    </source>
</evidence>
<dbReference type="OrthoDB" id="2410932at2"/>
<dbReference type="Proteomes" id="UP000600220">
    <property type="component" value="Unassembled WGS sequence"/>
</dbReference>
<evidence type="ECO:0000313" key="9">
    <source>
        <dbReference type="Proteomes" id="UP000256409"/>
    </source>
</evidence>
<dbReference type="Proteomes" id="UP000595859">
    <property type="component" value="Chromosome"/>
</dbReference>
<keyword evidence="1" id="KW-0472">Membrane</keyword>
<feature type="transmembrane region" description="Helical" evidence="1">
    <location>
        <begin position="33"/>
        <end position="52"/>
    </location>
</feature>
<evidence type="ECO:0000313" key="11">
    <source>
        <dbReference type="Proteomes" id="UP000600220"/>
    </source>
</evidence>
<dbReference type="EMBL" id="QQPC01000129">
    <property type="protein sequence ID" value="REA80173.1"/>
    <property type="molecule type" value="Genomic_DNA"/>
</dbReference>
<reference evidence="7 8" key="1">
    <citation type="journal article" date="2018" name="Vet. Microbiol.">
        <title>Clonal diversity and geographic distribution of methicillin-resistant Staphylococcus pseudintermedius from Australian animals: Discovery of novel sequence types.</title>
        <authorList>
            <person name="Worthing K.A."/>
            <person name="Abraham S."/>
            <person name="Coombs G.W."/>
            <person name="Pang S."/>
            <person name="Saputra S."/>
            <person name="Jordan D."/>
            <person name="Trott D.J."/>
            <person name="Norris J.M."/>
        </authorList>
    </citation>
    <scope>NUCLEOTIDE SEQUENCE [LARGE SCALE GENOMIC DNA]</scope>
    <source>
        <strain evidence="3 8">ST525 1</strain>
        <strain evidence="4 7">ST71 3</strain>
    </source>
</reference>
<evidence type="ECO:0000313" key="7">
    <source>
        <dbReference type="Proteomes" id="UP000246351"/>
    </source>
</evidence>
<gene>
    <name evidence="3" type="ORF">DD902_03735</name>
    <name evidence="4" type="ORF">DD924_09190</name>
    <name evidence="6" type="ORF">DV961_12610</name>
    <name evidence="2" type="ORF">EGV54_12055</name>
    <name evidence="5" type="ORF">JGZ15_11400</name>
</gene>
<dbReference type="Proteomes" id="UP000246800">
    <property type="component" value="Unassembled WGS sequence"/>
</dbReference>
<dbReference type="GeneID" id="93824241"/>
<accession>A0A161W3K0</accession>
<dbReference type="AlphaFoldDB" id="A0A161W3K0"/>
<dbReference type="Proteomes" id="UP000246351">
    <property type="component" value="Unassembled WGS sequence"/>
</dbReference>
<dbReference type="EMBL" id="QEIV01000843">
    <property type="protein sequence ID" value="PWZ98239.1"/>
    <property type="molecule type" value="Genomic_DNA"/>
</dbReference>
<evidence type="ECO:0000313" key="4">
    <source>
        <dbReference type="EMBL" id="PWZ98239.1"/>
    </source>
</evidence>
<dbReference type="EMBL" id="QEIT01000019">
    <property type="protein sequence ID" value="PWZ76040.1"/>
    <property type="molecule type" value="Genomic_DNA"/>
</dbReference>
<reference evidence="5 10" key="5">
    <citation type="submission" date="2020-12" db="EMBL/GenBank/DDBJ databases">
        <title>Whole genome sequencing and de novo assembly of Staphylococcus pseudintermedius: a novel pangenome approach to unravel pathogenesis of canine pyoderma.</title>
        <authorList>
            <person name="Ferrer L."/>
            <person name="Perez D."/>
            <person name="Fonticoba R."/>
            <person name="Vines J."/>
            <person name="Fabregas N."/>
            <person name="Madronero S."/>
            <person name="Meroni G."/>
            <person name="Martino P."/>
            <person name="Martinez S."/>
            <person name="Cusco A."/>
            <person name="Migura L."/>
            <person name="Francino O."/>
        </authorList>
    </citation>
    <scope>NUCLEOTIDE SEQUENCE [LARGE SCALE GENOMIC DNA]</scope>
    <source>
        <strain evidence="5 10">HSP080</strain>
    </source>
</reference>
<keyword evidence="11" id="KW-1185">Reference proteome</keyword>
<reference evidence="2 11" key="4">
    <citation type="submission" date="2018-11" db="EMBL/GenBank/DDBJ databases">
        <authorList>
            <consortium name="Veterinary Laboratory Investigation and Response Network"/>
        </authorList>
    </citation>
    <scope>NUCLEOTIDE SEQUENCE [LARGE SCALE GENOMIC DNA]</scope>
    <source>
        <strain evidence="2 11">SPSE-18-VL-LA-PA-Ryan-0021</strain>
    </source>
</reference>
<reference evidence="9" key="3">
    <citation type="journal article" date="2018" name="Vet. Microbiol.">
        <title>Molecular epidemiology of methicillin-resistant staphylococci amongst veterinary personnel, personnel-owned pets, patients and the hospital environment of two companion animal veterinary hospitals.</title>
        <authorList>
            <person name="Worthing K.A."/>
            <person name="Brown J."/>
            <person name="Gerber L."/>
            <person name="Abraham S."/>
            <person name="Trott D."/>
            <person name="Norris J.M."/>
        </authorList>
    </citation>
    <scope>NUCLEOTIDE SEQUENCE [LARGE SCALE GENOMIC DNA]</scope>
    <source>
        <strain evidence="9">ST496-2</strain>
    </source>
</reference>
<dbReference type="Proteomes" id="UP000256409">
    <property type="component" value="Unassembled WGS sequence"/>
</dbReference>
<evidence type="ECO:0000313" key="2">
    <source>
        <dbReference type="EMBL" id="EGQ4385784.1"/>
    </source>
</evidence>
<dbReference type="EMBL" id="AAXKXX010000025">
    <property type="protein sequence ID" value="EGQ4385784.1"/>
    <property type="molecule type" value="Genomic_DNA"/>
</dbReference>
<evidence type="ECO:0000313" key="6">
    <source>
        <dbReference type="EMBL" id="REA80173.1"/>
    </source>
</evidence>
<feature type="transmembrane region" description="Helical" evidence="1">
    <location>
        <begin position="9"/>
        <end position="27"/>
    </location>
</feature>
<protein>
    <submittedName>
        <fullName evidence="4">Uncharacterized protein</fullName>
    </submittedName>
</protein>
<evidence type="ECO:0000313" key="5">
    <source>
        <dbReference type="EMBL" id="QQM98004.1"/>
    </source>
</evidence>
<evidence type="ECO:0000313" key="8">
    <source>
        <dbReference type="Proteomes" id="UP000246800"/>
    </source>
</evidence>
<organism evidence="4 7">
    <name type="scientific">Staphylococcus pseudintermedius</name>
    <dbReference type="NCBI Taxonomy" id="283734"/>
    <lineage>
        <taxon>Bacteria</taxon>
        <taxon>Bacillati</taxon>
        <taxon>Bacillota</taxon>
        <taxon>Bacilli</taxon>
        <taxon>Bacillales</taxon>
        <taxon>Staphylococcaceae</taxon>
        <taxon>Staphylococcus</taxon>
        <taxon>Staphylococcus intermedius group</taxon>
    </lineage>
</organism>
<dbReference type="eggNOG" id="ENOG50305ET">
    <property type="taxonomic scope" value="Bacteria"/>
</dbReference>
<dbReference type="RefSeq" id="WP_014614849.1">
    <property type="nucleotide sequence ID" value="NZ_AP019372.1"/>
</dbReference>
<name>A0A161W3K0_STAPS</name>
<dbReference type="EMBL" id="CP066884">
    <property type="protein sequence ID" value="QQM98004.1"/>
    <property type="molecule type" value="Genomic_DNA"/>
</dbReference>
<evidence type="ECO:0000313" key="10">
    <source>
        <dbReference type="Proteomes" id="UP000595859"/>
    </source>
</evidence>
<sequence length="62" mass="7001">MSQKLKERIYLIAIIVSTLCVLSSVLFGLSPTITATVTFISIIVFAILYFVVPNKQQNRKLR</sequence>